<dbReference type="Proteomes" id="UP000230423">
    <property type="component" value="Unassembled WGS sequence"/>
</dbReference>
<gene>
    <name evidence="2" type="ORF">TELCIR_20335</name>
</gene>
<name>A0A2G9TJY0_TELCI</name>
<proteinExistence type="predicted"/>
<feature type="compositionally biased region" description="Basic and acidic residues" evidence="1">
    <location>
        <begin position="76"/>
        <end position="97"/>
    </location>
</feature>
<organism evidence="2 3">
    <name type="scientific">Teladorsagia circumcincta</name>
    <name type="common">Brown stomach worm</name>
    <name type="synonym">Ostertagia circumcincta</name>
    <dbReference type="NCBI Taxonomy" id="45464"/>
    <lineage>
        <taxon>Eukaryota</taxon>
        <taxon>Metazoa</taxon>
        <taxon>Ecdysozoa</taxon>
        <taxon>Nematoda</taxon>
        <taxon>Chromadorea</taxon>
        <taxon>Rhabditida</taxon>
        <taxon>Rhabditina</taxon>
        <taxon>Rhabditomorpha</taxon>
        <taxon>Strongyloidea</taxon>
        <taxon>Trichostrongylidae</taxon>
        <taxon>Teladorsagia</taxon>
    </lineage>
</organism>
<evidence type="ECO:0000256" key="1">
    <source>
        <dbReference type="SAM" id="MobiDB-lite"/>
    </source>
</evidence>
<protein>
    <submittedName>
        <fullName evidence="2">Uncharacterized protein</fullName>
    </submittedName>
</protein>
<accession>A0A2G9TJY0</accession>
<dbReference type="AlphaFoldDB" id="A0A2G9TJY0"/>
<sequence>RLNPRKFYAPPRLPPNFRPAHRPKALESAKLPPALQDAMKTLTNIQRAKLLGEDRVSVMELVSDKDRKRLERHRSRWDQRERSDNAEEWKSSKASHE</sequence>
<feature type="region of interest" description="Disordered" evidence="1">
    <location>
        <begin position="1"/>
        <end position="22"/>
    </location>
</feature>
<evidence type="ECO:0000313" key="3">
    <source>
        <dbReference type="Proteomes" id="UP000230423"/>
    </source>
</evidence>
<reference evidence="2 3" key="1">
    <citation type="submission" date="2015-09" db="EMBL/GenBank/DDBJ databases">
        <title>Draft genome of the parasitic nematode Teladorsagia circumcincta isolate WARC Sus (inbred).</title>
        <authorList>
            <person name="Mitreva M."/>
        </authorList>
    </citation>
    <scope>NUCLEOTIDE SEQUENCE [LARGE SCALE GENOMIC DNA]</scope>
    <source>
        <strain evidence="2 3">S</strain>
    </source>
</reference>
<feature type="non-terminal residue" evidence="2">
    <location>
        <position position="1"/>
    </location>
</feature>
<dbReference type="EMBL" id="KZ370687">
    <property type="protein sequence ID" value="PIO58235.1"/>
    <property type="molecule type" value="Genomic_DNA"/>
</dbReference>
<keyword evidence="3" id="KW-1185">Reference proteome</keyword>
<evidence type="ECO:0000313" key="2">
    <source>
        <dbReference type="EMBL" id="PIO58235.1"/>
    </source>
</evidence>
<feature type="region of interest" description="Disordered" evidence="1">
    <location>
        <begin position="65"/>
        <end position="97"/>
    </location>
</feature>